<evidence type="ECO:0000256" key="1">
    <source>
        <dbReference type="ARBA" id="ARBA00006926"/>
    </source>
</evidence>
<dbReference type="PROSITE" id="PS51352">
    <property type="entry name" value="THIOREDOXIN_2"/>
    <property type="match status" value="1"/>
</dbReference>
<feature type="chain" id="PRO_5038109028" description="Glutathione peroxidase" evidence="6">
    <location>
        <begin position="26"/>
        <end position="185"/>
    </location>
</feature>
<dbReference type="Pfam" id="PF00255">
    <property type="entry name" value="GSHPx"/>
    <property type="match status" value="1"/>
</dbReference>
<proteinExistence type="inferred from homology"/>
<dbReference type="CDD" id="cd00340">
    <property type="entry name" value="GSH_Peroxidase"/>
    <property type="match status" value="1"/>
</dbReference>
<dbReference type="EMBL" id="JADJMS010000017">
    <property type="protein sequence ID" value="MBK7415205.1"/>
    <property type="molecule type" value="Genomic_DNA"/>
</dbReference>
<gene>
    <name evidence="8" type="ORF">IPJ38_08980</name>
</gene>
<accession>A0A935N200</accession>
<dbReference type="Gene3D" id="3.40.30.10">
    <property type="entry name" value="Glutaredoxin"/>
    <property type="match status" value="1"/>
</dbReference>
<evidence type="ECO:0000313" key="8">
    <source>
        <dbReference type="EMBL" id="MBK7415205.1"/>
    </source>
</evidence>
<organism evidence="8 9">
    <name type="scientific">Candidatus Dechloromonas phosphorivorans</name>
    <dbReference type="NCBI Taxonomy" id="2899244"/>
    <lineage>
        <taxon>Bacteria</taxon>
        <taxon>Pseudomonadati</taxon>
        <taxon>Pseudomonadota</taxon>
        <taxon>Betaproteobacteria</taxon>
        <taxon>Rhodocyclales</taxon>
        <taxon>Azonexaceae</taxon>
        <taxon>Dechloromonas</taxon>
    </lineage>
</organism>
<feature type="domain" description="Thioredoxin" evidence="7">
    <location>
        <begin position="25"/>
        <end position="185"/>
    </location>
</feature>
<keyword evidence="6" id="KW-0732">Signal</keyword>
<dbReference type="InterPro" id="IPR036249">
    <property type="entry name" value="Thioredoxin-like_sf"/>
</dbReference>
<sequence>MKPSLSSCLSLMGLLVLGVVPVASAGECPALLNHSFPGLVDGKPQSLCQYRGKVILVVNTASFCGYTTQYDGLEKLYARLKDKGLVVLGFPSNDFGEQEPGSSKEIADFCRLTYGVEFPMLGKTVVKGKDANPFYLKLAQITGSSPGWNFHKYLINRDATKVLAFGSATKPEDRELLKKIDEFLK</sequence>
<dbReference type="PROSITE" id="PS00460">
    <property type="entry name" value="GLUTATHIONE_PEROXID_1"/>
    <property type="match status" value="1"/>
</dbReference>
<dbReference type="PANTHER" id="PTHR11592:SF78">
    <property type="entry name" value="GLUTATHIONE PEROXIDASE"/>
    <property type="match status" value="1"/>
</dbReference>
<evidence type="ECO:0000256" key="5">
    <source>
        <dbReference type="RuleBase" id="RU000499"/>
    </source>
</evidence>
<evidence type="ECO:0000256" key="6">
    <source>
        <dbReference type="SAM" id="SignalP"/>
    </source>
</evidence>
<evidence type="ECO:0000313" key="9">
    <source>
        <dbReference type="Proteomes" id="UP000739411"/>
    </source>
</evidence>
<feature type="active site" evidence="4">
    <location>
        <position position="64"/>
    </location>
</feature>
<dbReference type="GO" id="GO:0004601">
    <property type="term" value="F:peroxidase activity"/>
    <property type="evidence" value="ECO:0007669"/>
    <property type="project" value="UniProtKB-KW"/>
</dbReference>
<dbReference type="PANTHER" id="PTHR11592">
    <property type="entry name" value="GLUTATHIONE PEROXIDASE"/>
    <property type="match status" value="1"/>
</dbReference>
<dbReference type="SUPFAM" id="SSF52833">
    <property type="entry name" value="Thioredoxin-like"/>
    <property type="match status" value="1"/>
</dbReference>
<reference evidence="8 9" key="1">
    <citation type="submission" date="2020-10" db="EMBL/GenBank/DDBJ databases">
        <title>Connecting structure to function with the recovery of over 1000 high-quality activated sludge metagenome-assembled genomes encoding full-length rRNA genes using long-read sequencing.</title>
        <authorList>
            <person name="Singleton C.M."/>
            <person name="Petriglieri F."/>
            <person name="Kristensen J.M."/>
            <person name="Kirkegaard R.H."/>
            <person name="Michaelsen T.Y."/>
            <person name="Andersen M.H."/>
            <person name="Karst S.M."/>
            <person name="Dueholm M.S."/>
            <person name="Nielsen P.H."/>
            <person name="Albertsen M."/>
        </authorList>
    </citation>
    <scope>NUCLEOTIDE SEQUENCE [LARGE SCALE GENOMIC DNA]</scope>
    <source>
        <strain evidence="8">EsbW_18-Q3-R4-48_BATAC.463</strain>
    </source>
</reference>
<comment type="caution">
    <text evidence="8">The sequence shown here is derived from an EMBL/GenBank/DDBJ whole genome shotgun (WGS) entry which is preliminary data.</text>
</comment>
<dbReference type="GO" id="GO:0034599">
    <property type="term" value="P:cellular response to oxidative stress"/>
    <property type="evidence" value="ECO:0007669"/>
    <property type="project" value="TreeGrafter"/>
</dbReference>
<dbReference type="Proteomes" id="UP000739411">
    <property type="component" value="Unassembled WGS sequence"/>
</dbReference>
<dbReference type="InterPro" id="IPR000889">
    <property type="entry name" value="Glutathione_peroxidase"/>
</dbReference>
<evidence type="ECO:0000259" key="7">
    <source>
        <dbReference type="PROSITE" id="PS51352"/>
    </source>
</evidence>
<dbReference type="InterPro" id="IPR013766">
    <property type="entry name" value="Thioredoxin_domain"/>
</dbReference>
<evidence type="ECO:0000256" key="4">
    <source>
        <dbReference type="PIRSR" id="PIRSR000303-1"/>
    </source>
</evidence>
<keyword evidence="2 5" id="KW-0575">Peroxidase</keyword>
<dbReference type="InterPro" id="IPR029759">
    <property type="entry name" value="GPX_AS"/>
</dbReference>
<protein>
    <recommendedName>
        <fullName evidence="5">Glutathione peroxidase</fullName>
    </recommendedName>
</protein>
<keyword evidence="3 5" id="KW-0560">Oxidoreductase</keyword>
<dbReference type="PIRSF" id="PIRSF000303">
    <property type="entry name" value="Glutathion_perox"/>
    <property type="match status" value="1"/>
</dbReference>
<comment type="similarity">
    <text evidence="1 5">Belongs to the glutathione peroxidase family.</text>
</comment>
<dbReference type="AlphaFoldDB" id="A0A935N200"/>
<dbReference type="PRINTS" id="PR01011">
    <property type="entry name" value="GLUTPROXDASE"/>
</dbReference>
<feature type="signal peptide" evidence="6">
    <location>
        <begin position="1"/>
        <end position="25"/>
    </location>
</feature>
<evidence type="ECO:0000256" key="2">
    <source>
        <dbReference type="ARBA" id="ARBA00022559"/>
    </source>
</evidence>
<evidence type="ECO:0000256" key="3">
    <source>
        <dbReference type="ARBA" id="ARBA00023002"/>
    </source>
</evidence>
<name>A0A935N200_9RHOO</name>
<dbReference type="PROSITE" id="PS51355">
    <property type="entry name" value="GLUTATHIONE_PEROXID_3"/>
    <property type="match status" value="1"/>
</dbReference>